<dbReference type="Gene3D" id="1.10.10.10">
    <property type="entry name" value="Winged helix-like DNA-binding domain superfamily/Winged helix DNA-binding domain"/>
    <property type="match status" value="1"/>
</dbReference>
<dbReference type="InterPro" id="IPR039420">
    <property type="entry name" value="WalR-like"/>
</dbReference>
<dbReference type="FunFam" id="1.10.10.10:FF:000018">
    <property type="entry name" value="DNA-binding response regulator ResD"/>
    <property type="match status" value="1"/>
</dbReference>
<dbReference type="PROSITE" id="PS51755">
    <property type="entry name" value="OMPR_PHOB"/>
    <property type="match status" value="1"/>
</dbReference>
<keyword evidence="5" id="KW-0804">Transcription</keyword>
<dbReference type="Gene3D" id="3.40.50.2300">
    <property type="match status" value="1"/>
</dbReference>
<evidence type="ECO:0000256" key="5">
    <source>
        <dbReference type="ARBA" id="ARBA00023163"/>
    </source>
</evidence>
<comment type="caution">
    <text evidence="10">The sequence shown here is derived from an EMBL/GenBank/DDBJ whole genome shotgun (WGS) entry which is preliminary data.</text>
</comment>
<evidence type="ECO:0000256" key="4">
    <source>
        <dbReference type="ARBA" id="ARBA00023125"/>
    </source>
</evidence>
<sequence length="226" mass="25786">MIKVLIIDDEKDLVESIEYNLKKEGFLTFRAYDGQAGLKSTREKLPDLIILDLMLPEISGMDLCKILKKEEKTSEIPIIMLTAKTSQVDKIVGLEIGADDYLTKPFDMRELIARIKAILKRSGLKEQTSTTSLKFPDLEVDTARHEVKVLGKIVELTAKEFTLLRYLMENKERVCTRETLLDTVWGIEVAIETRTVDAHIKNLREKLGKAKKHILTLRGVGYKFHA</sequence>
<dbReference type="SUPFAM" id="SSF52172">
    <property type="entry name" value="CheY-like"/>
    <property type="match status" value="1"/>
</dbReference>
<dbReference type="Gene3D" id="6.10.250.690">
    <property type="match status" value="1"/>
</dbReference>
<dbReference type="AlphaFoldDB" id="A0A833L0J9"/>
<dbReference type="GO" id="GO:0000976">
    <property type="term" value="F:transcription cis-regulatory region binding"/>
    <property type="evidence" value="ECO:0007669"/>
    <property type="project" value="TreeGrafter"/>
</dbReference>
<evidence type="ECO:0000256" key="2">
    <source>
        <dbReference type="ARBA" id="ARBA00023012"/>
    </source>
</evidence>
<feature type="DNA-binding region" description="OmpR/PhoB-type" evidence="7">
    <location>
        <begin position="130"/>
        <end position="226"/>
    </location>
</feature>
<dbReference type="GO" id="GO:0005829">
    <property type="term" value="C:cytosol"/>
    <property type="evidence" value="ECO:0007669"/>
    <property type="project" value="TreeGrafter"/>
</dbReference>
<evidence type="ECO:0000313" key="10">
    <source>
        <dbReference type="EMBL" id="KAF0133778.1"/>
    </source>
</evidence>
<dbReference type="CDD" id="cd00383">
    <property type="entry name" value="trans_reg_C"/>
    <property type="match status" value="1"/>
</dbReference>
<gene>
    <name evidence="10" type="ORF">FD145_1094</name>
</gene>
<dbReference type="GO" id="GO:0006355">
    <property type="term" value="P:regulation of DNA-templated transcription"/>
    <property type="evidence" value="ECO:0007669"/>
    <property type="project" value="InterPro"/>
</dbReference>
<dbReference type="EMBL" id="WPAF01000018">
    <property type="protein sequence ID" value="KAF0133778.1"/>
    <property type="molecule type" value="Genomic_DNA"/>
</dbReference>
<accession>A0A833L0J9</accession>
<dbReference type="GO" id="GO:0000156">
    <property type="term" value="F:phosphorelay response regulator activity"/>
    <property type="evidence" value="ECO:0007669"/>
    <property type="project" value="TreeGrafter"/>
</dbReference>
<dbReference type="InterPro" id="IPR011006">
    <property type="entry name" value="CheY-like_superfamily"/>
</dbReference>
<dbReference type="PANTHER" id="PTHR48111">
    <property type="entry name" value="REGULATOR OF RPOS"/>
    <property type="match status" value="1"/>
</dbReference>
<dbReference type="PANTHER" id="PTHR48111:SF1">
    <property type="entry name" value="TWO-COMPONENT RESPONSE REGULATOR ORR33"/>
    <property type="match status" value="1"/>
</dbReference>
<protein>
    <submittedName>
        <fullName evidence="10">Two-component system OmpR family alkaline phosphatase synthesis response regulator PhoP</fullName>
    </submittedName>
</protein>
<evidence type="ECO:0000259" key="9">
    <source>
        <dbReference type="PROSITE" id="PS51755"/>
    </source>
</evidence>
<dbReference type="InterPro" id="IPR036388">
    <property type="entry name" value="WH-like_DNA-bd_sf"/>
</dbReference>
<evidence type="ECO:0000256" key="3">
    <source>
        <dbReference type="ARBA" id="ARBA00023015"/>
    </source>
</evidence>
<dbReference type="FunFam" id="3.40.50.2300:FF:000001">
    <property type="entry name" value="DNA-binding response regulator PhoB"/>
    <property type="match status" value="1"/>
</dbReference>
<reference evidence="10 11" key="1">
    <citation type="submission" date="2019-12" db="EMBL/GenBank/DDBJ databases">
        <authorList>
            <person name="Wolfe R."/>
            <person name="Danczak R."/>
            <person name="Wilkins M."/>
        </authorList>
    </citation>
    <scope>NUCLEOTIDE SEQUENCE [LARGE SCALE GENOMIC DNA]</scope>
    <source>
        <strain evidence="10">X2_MaxBin.013</strain>
    </source>
</reference>
<dbReference type="Pfam" id="PF00486">
    <property type="entry name" value="Trans_reg_C"/>
    <property type="match status" value="1"/>
</dbReference>
<dbReference type="SMART" id="SM00448">
    <property type="entry name" value="REC"/>
    <property type="match status" value="1"/>
</dbReference>
<evidence type="ECO:0000313" key="11">
    <source>
        <dbReference type="Proteomes" id="UP000488506"/>
    </source>
</evidence>
<organism evidence="10 11">
    <name type="scientific">Candidatus Saganbacteria bacterium</name>
    <dbReference type="NCBI Taxonomy" id="2575572"/>
    <lineage>
        <taxon>Bacteria</taxon>
        <taxon>Bacillati</taxon>
        <taxon>Saganbacteria</taxon>
    </lineage>
</organism>
<dbReference type="Proteomes" id="UP000488506">
    <property type="component" value="Unassembled WGS sequence"/>
</dbReference>
<dbReference type="SUPFAM" id="SSF46894">
    <property type="entry name" value="C-terminal effector domain of the bipartite response regulators"/>
    <property type="match status" value="1"/>
</dbReference>
<evidence type="ECO:0000256" key="7">
    <source>
        <dbReference type="PROSITE-ProRule" id="PRU01091"/>
    </source>
</evidence>
<keyword evidence="1 6" id="KW-0597">Phosphoprotein</keyword>
<name>A0A833L0J9_UNCSA</name>
<feature type="domain" description="OmpR/PhoB-type" evidence="9">
    <location>
        <begin position="130"/>
        <end position="226"/>
    </location>
</feature>
<evidence type="ECO:0000256" key="1">
    <source>
        <dbReference type="ARBA" id="ARBA00022553"/>
    </source>
</evidence>
<keyword evidence="2" id="KW-0902">Two-component regulatory system</keyword>
<dbReference type="GO" id="GO:0032993">
    <property type="term" value="C:protein-DNA complex"/>
    <property type="evidence" value="ECO:0007669"/>
    <property type="project" value="TreeGrafter"/>
</dbReference>
<feature type="domain" description="Response regulatory" evidence="8">
    <location>
        <begin position="3"/>
        <end position="119"/>
    </location>
</feature>
<feature type="modified residue" description="4-aspartylphosphate" evidence="6">
    <location>
        <position position="52"/>
    </location>
</feature>
<dbReference type="Pfam" id="PF00072">
    <property type="entry name" value="Response_reg"/>
    <property type="match status" value="1"/>
</dbReference>
<keyword evidence="3" id="KW-0805">Transcription regulation</keyword>
<dbReference type="PROSITE" id="PS50110">
    <property type="entry name" value="RESPONSE_REGULATORY"/>
    <property type="match status" value="1"/>
</dbReference>
<dbReference type="InterPro" id="IPR001789">
    <property type="entry name" value="Sig_transdc_resp-reg_receiver"/>
</dbReference>
<dbReference type="InterPro" id="IPR001867">
    <property type="entry name" value="OmpR/PhoB-type_DNA-bd"/>
</dbReference>
<evidence type="ECO:0000259" key="8">
    <source>
        <dbReference type="PROSITE" id="PS50110"/>
    </source>
</evidence>
<proteinExistence type="predicted"/>
<dbReference type="SMART" id="SM00862">
    <property type="entry name" value="Trans_reg_C"/>
    <property type="match status" value="1"/>
</dbReference>
<dbReference type="InterPro" id="IPR016032">
    <property type="entry name" value="Sig_transdc_resp-reg_C-effctor"/>
</dbReference>
<evidence type="ECO:0000256" key="6">
    <source>
        <dbReference type="PROSITE-ProRule" id="PRU00169"/>
    </source>
</evidence>
<keyword evidence="4 7" id="KW-0238">DNA-binding</keyword>